<evidence type="ECO:0000313" key="2">
    <source>
        <dbReference type="EMBL" id="HCW67991.1"/>
    </source>
</evidence>
<evidence type="ECO:0000313" key="4">
    <source>
        <dbReference type="Proteomes" id="UP000264753"/>
    </source>
</evidence>
<comment type="caution">
    <text evidence="1">The sequence shown here is derived from an EMBL/GenBank/DDBJ whole genome shotgun (WGS) entry which is preliminary data.</text>
</comment>
<evidence type="ECO:0000313" key="3">
    <source>
        <dbReference type="Proteomes" id="UP000264179"/>
    </source>
</evidence>
<organism evidence="1 4">
    <name type="scientific">Thalassospira lucentensis</name>
    <dbReference type="NCBI Taxonomy" id="168935"/>
    <lineage>
        <taxon>Bacteria</taxon>
        <taxon>Pseudomonadati</taxon>
        <taxon>Pseudomonadota</taxon>
        <taxon>Alphaproteobacteria</taxon>
        <taxon>Rhodospirillales</taxon>
        <taxon>Thalassospiraceae</taxon>
        <taxon>Thalassospira</taxon>
    </lineage>
</organism>
<dbReference type="Proteomes" id="UP000264179">
    <property type="component" value="Unassembled WGS sequence"/>
</dbReference>
<accession>A0A358HZZ8</accession>
<proteinExistence type="predicted"/>
<protein>
    <submittedName>
        <fullName evidence="1">Uncharacterized protein</fullName>
    </submittedName>
</protein>
<dbReference type="RefSeq" id="WP_277277723.1">
    <property type="nucleotide sequence ID" value="NZ_DOOG01000181.1"/>
</dbReference>
<dbReference type="EMBL" id="DOOG01000181">
    <property type="protein sequence ID" value="HBV00758.1"/>
    <property type="molecule type" value="Genomic_DNA"/>
</dbReference>
<sequence>MGVEIEGTIDLNKFHKLASQDIAKLIAGAAVDGAVIFNNSGKPVTFHVYNYSDLVNWVPAQKTLIASGAYGTVAASGVFFKIHPNNNKGEEFLVAPGKAYVYAGPGRLEAAA</sequence>
<dbReference type="Proteomes" id="UP000264753">
    <property type="component" value="Unassembled WGS sequence"/>
</dbReference>
<evidence type="ECO:0000313" key="1">
    <source>
        <dbReference type="EMBL" id="HBV00758.1"/>
    </source>
</evidence>
<dbReference type="EMBL" id="DPOP01000097">
    <property type="protein sequence ID" value="HCW67991.1"/>
    <property type="molecule type" value="Genomic_DNA"/>
</dbReference>
<name>A0A358HZZ8_9PROT</name>
<gene>
    <name evidence="1" type="ORF">DEF21_23060</name>
    <name evidence="2" type="ORF">DHR80_12500</name>
</gene>
<reference evidence="3 4" key="1">
    <citation type="journal article" date="2018" name="Nat. Biotechnol.">
        <title>A standardized bacterial taxonomy based on genome phylogeny substantially revises the tree of life.</title>
        <authorList>
            <person name="Parks D.H."/>
            <person name="Chuvochina M."/>
            <person name="Waite D.W."/>
            <person name="Rinke C."/>
            <person name="Skarshewski A."/>
            <person name="Chaumeil P.A."/>
            <person name="Hugenholtz P."/>
        </authorList>
    </citation>
    <scope>NUCLEOTIDE SEQUENCE [LARGE SCALE GENOMIC DNA]</scope>
    <source>
        <strain evidence="1">UBA8707</strain>
        <strain evidence="2">UBA9881</strain>
    </source>
</reference>
<dbReference type="AlphaFoldDB" id="A0A358HZZ8"/>